<dbReference type="InterPro" id="IPR013493">
    <property type="entry name" value="CHP02677"/>
</dbReference>
<dbReference type="Proteomes" id="UP000095003">
    <property type="component" value="Unassembled WGS sequence"/>
</dbReference>
<dbReference type="AlphaFoldDB" id="A0A1E3ANX0"/>
<evidence type="ECO:0000313" key="1">
    <source>
        <dbReference type="EMBL" id="ODM10413.1"/>
    </source>
</evidence>
<proteinExistence type="predicted"/>
<protein>
    <submittedName>
        <fullName evidence="1">Uncharacterized protein</fullName>
    </submittedName>
</protein>
<dbReference type="EMBL" id="MCGI01000004">
    <property type="protein sequence ID" value="ODM10413.1"/>
    <property type="molecule type" value="Genomic_DNA"/>
</dbReference>
<organism evidence="1 2">
    <name type="scientific">Eisenbergiella tayi</name>
    <dbReference type="NCBI Taxonomy" id="1432052"/>
    <lineage>
        <taxon>Bacteria</taxon>
        <taxon>Bacillati</taxon>
        <taxon>Bacillota</taxon>
        <taxon>Clostridia</taxon>
        <taxon>Lachnospirales</taxon>
        <taxon>Lachnospiraceae</taxon>
        <taxon>Eisenbergiella</taxon>
    </lineage>
</organism>
<dbReference type="RefSeq" id="WP_069158562.1">
    <property type="nucleotide sequence ID" value="NZ_MCGI01000004.1"/>
</dbReference>
<dbReference type="Pfam" id="PF09660">
    <property type="entry name" value="DUF2397"/>
    <property type="match status" value="1"/>
</dbReference>
<evidence type="ECO:0000313" key="2">
    <source>
        <dbReference type="Proteomes" id="UP000095003"/>
    </source>
</evidence>
<comment type="caution">
    <text evidence="1">The sequence shown here is derived from an EMBL/GenBank/DDBJ whole genome shotgun (WGS) entry which is preliminary data.</text>
</comment>
<accession>A0A1E3ANX0</accession>
<gene>
    <name evidence="1" type="ORF">BEH84_04785</name>
</gene>
<sequence>MVRLLQKNFNRLNQNYRRGFYYGKTEHLMKLVEFDVHKDKFIKYINEFVQELQCHSKWIGLIMKDNMSVIEE</sequence>
<name>A0A1E3ANX0_9FIRM</name>
<reference evidence="1 2" key="1">
    <citation type="submission" date="2016-07" db="EMBL/GenBank/DDBJ databases">
        <title>Characterization of isolates of Eisenbergiella tayi derived from blood cultures, using whole genome sequencing.</title>
        <authorList>
            <person name="Burdz T."/>
            <person name="Wiebe D."/>
            <person name="Huynh C."/>
            <person name="Bernard K."/>
        </authorList>
    </citation>
    <scope>NUCLEOTIDE SEQUENCE [LARGE SCALE GENOMIC DNA]</scope>
    <source>
        <strain evidence="1 2">NML 120489</strain>
    </source>
</reference>